<evidence type="ECO:0000256" key="3">
    <source>
        <dbReference type="ARBA" id="ARBA00022636"/>
    </source>
</evidence>
<dbReference type="PROSITE" id="PS50887">
    <property type="entry name" value="GGDEF"/>
    <property type="match status" value="1"/>
</dbReference>
<dbReference type="GO" id="GO:0006355">
    <property type="term" value="P:regulation of DNA-templated transcription"/>
    <property type="evidence" value="ECO:0007669"/>
    <property type="project" value="InterPro"/>
</dbReference>
<evidence type="ECO:0000259" key="9">
    <source>
        <dbReference type="PROSITE" id="PS50887"/>
    </source>
</evidence>
<feature type="domain" description="PAS" evidence="6">
    <location>
        <begin position="960"/>
        <end position="1002"/>
    </location>
</feature>
<evidence type="ECO:0000259" key="8">
    <source>
        <dbReference type="PROSITE" id="PS50883"/>
    </source>
</evidence>
<accession>A0A2P1PS91</accession>
<dbReference type="Pfam" id="PF07494">
    <property type="entry name" value="Reg_prop"/>
    <property type="match status" value="2"/>
</dbReference>
<keyword evidence="5" id="KW-0732">Signal</keyword>
<dbReference type="FunFam" id="3.20.20.450:FF:000001">
    <property type="entry name" value="Cyclic di-GMP phosphodiesterase yahA"/>
    <property type="match status" value="1"/>
</dbReference>
<dbReference type="InterPro" id="IPR000160">
    <property type="entry name" value="GGDEF_dom"/>
</dbReference>
<dbReference type="Pfam" id="PF08447">
    <property type="entry name" value="PAS_3"/>
    <property type="match status" value="1"/>
</dbReference>
<dbReference type="SMART" id="SM00091">
    <property type="entry name" value="PAS"/>
    <property type="match status" value="2"/>
</dbReference>
<proteinExistence type="predicted"/>
<dbReference type="Pfam" id="PF00989">
    <property type="entry name" value="PAS"/>
    <property type="match status" value="1"/>
</dbReference>
<dbReference type="InterPro" id="IPR035919">
    <property type="entry name" value="EAL_sf"/>
</dbReference>
<comment type="catalytic activity">
    <reaction evidence="4">
        <text>3',3'-c-di-GMP + H2O = 5'-phosphoguanylyl(3'-&gt;5')guanosine + H(+)</text>
        <dbReference type="Rhea" id="RHEA:24902"/>
        <dbReference type="ChEBI" id="CHEBI:15377"/>
        <dbReference type="ChEBI" id="CHEBI:15378"/>
        <dbReference type="ChEBI" id="CHEBI:58754"/>
        <dbReference type="ChEBI" id="CHEBI:58805"/>
        <dbReference type="EC" id="3.1.4.52"/>
    </reaction>
    <physiologicalReaction direction="left-to-right" evidence="4">
        <dbReference type="Rhea" id="RHEA:24903"/>
    </physiologicalReaction>
</comment>
<dbReference type="InterPro" id="IPR013783">
    <property type="entry name" value="Ig-like_fold"/>
</dbReference>
<dbReference type="NCBIfam" id="TIGR00254">
    <property type="entry name" value="GGDEF"/>
    <property type="match status" value="1"/>
</dbReference>
<dbReference type="CDD" id="cd01948">
    <property type="entry name" value="EAL"/>
    <property type="match status" value="1"/>
</dbReference>
<dbReference type="Pfam" id="PF00990">
    <property type="entry name" value="GGDEF"/>
    <property type="match status" value="1"/>
</dbReference>
<feature type="domain" description="EAL" evidence="8">
    <location>
        <begin position="1260"/>
        <end position="1514"/>
    </location>
</feature>
<dbReference type="InterPro" id="IPR043128">
    <property type="entry name" value="Rev_trsase/Diguanyl_cyclase"/>
</dbReference>
<dbReference type="GO" id="GO:0071732">
    <property type="term" value="P:cellular response to nitric oxide"/>
    <property type="evidence" value="ECO:0007669"/>
    <property type="project" value="UniProtKB-ARBA"/>
</dbReference>
<dbReference type="InterPro" id="IPR001633">
    <property type="entry name" value="EAL_dom"/>
</dbReference>
<dbReference type="Pfam" id="PF07495">
    <property type="entry name" value="Y_Y_Y"/>
    <property type="match status" value="1"/>
</dbReference>
<dbReference type="PROSITE" id="PS50883">
    <property type="entry name" value="EAL"/>
    <property type="match status" value="1"/>
</dbReference>
<keyword evidence="11" id="KW-1185">Reference proteome</keyword>
<gene>
    <name evidence="10" type="ORF">C7S18_11000</name>
</gene>
<dbReference type="CDD" id="cd01949">
    <property type="entry name" value="GGDEF"/>
    <property type="match status" value="1"/>
</dbReference>
<reference evidence="10 11" key="2">
    <citation type="submission" date="2018-03" db="EMBL/GenBank/DDBJ databases">
        <authorList>
            <person name="Keele B.F."/>
        </authorList>
    </citation>
    <scope>NUCLEOTIDE SEQUENCE [LARGE SCALE GENOMIC DNA]</scope>
    <source>
        <strain evidence="10 11">D13</strain>
    </source>
</reference>
<dbReference type="InterPro" id="IPR011123">
    <property type="entry name" value="Y_Y_Y"/>
</dbReference>
<dbReference type="NCBIfam" id="TIGR00229">
    <property type="entry name" value="sensory_box"/>
    <property type="match status" value="2"/>
</dbReference>
<dbReference type="SUPFAM" id="SSF55785">
    <property type="entry name" value="PYP-like sensor domain (PAS domain)"/>
    <property type="match status" value="2"/>
</dbReference>
<dbReference type="InterPro" id="IPR000014">
    <property type="entry name" value="PAS"/>
</dbReference>
<feature type="domain" description="PAC" evidence="7">
    <location>
        <begin position="910"/>
        <end position="963"/>
    </location>
</feature>
<dbReference type="Pfam" id="PF00563">
    <property type="entry name" value="EAL"/>
    <property type="match status" value="1"/>
</dbReference>
<evidence type="ECO:0000256" key="1">
    <source>
        <dbReference type="ARBA" id="ARBA00001946"/>
    </source>
</evidence>
<name>A0A2P1PS91_9GAMM</name>
<dbReference type="Proteomes" id="UP000241074">
    <property type="component" value="Chromosome"/>
</dbReference>
<dbReference type="CDD" id="cd00130">
    <property type="entry name" value="PAS"/>
    <property type="match status" value="2"/>
</dbReference>
<dbReference type="PROSITE" id="PS50113">
    <property type="entry name" value="PAC"/>
    <property type="match status" value="2"/>
</dbReference>
<dbReference type="PROSITE" id="PS50112">
    <property type="entry name" value="PAS"/>
    <property type="match status" value="1"/>
</dbReference>
<dbReference type="SUPFAM" id="SSF141868">
    <property type="entry name" value="EAL domain-like"/>
    <property type="match status" value="1"/>
</dbReference>
<organism evidence="10 11">
    <name type="scientific">Ahniella affigens</name>
    <dbReference type="NCBI Taxonomy" id="2021234"/>
    <lineage>
        <taxon>Bacteria</taxon>
        <taxon>Pseudomonadati</taxon>
        <taxon>Pseudomonadota</taxon>
        <taxon>Gammaproteobacteria</taxon>
        <taxon>Lysobacterales</taxon>
        <taxon>Rhodanobacteraceae</taxon>
        <taxon>Ahniella</taxon>
    </lineage>
</organism>
<dbReference type="EC" id="3.1.4.52" evidence="2"/>
<evidence type="ECO:0000313" key="11">
    <source>
        <dbReference type="Proteomes" id="UP000241074"/>
    </source>
</evidence>
<evidence type="ECO:0000256" key="5">
    <source>
        <dbReference type="SAM" id="SignalP"/>
    </source>
</evidence>
<dbReference type="InterPro" id="IPR029787">
    <property type="entry name" value="Nucleotide_cyclase"/>
</dbReference>
<evidence type="ECO:0000259" key="6">
    <source>
        <dbReference type="PROSITE" id="PS50112"/>
    </source>
</evidence>
<dbReference type="Gene3D" id="3.30.450.20">
    <property type="entry name" value="PAS domain"/>
    <property type="match status" value="2"/>
</dbReference>
<dbReference type="InterPro" id="IPR035965">
    <property type="entry name" value="PAS-like_dom_sf"/>
</dbReference>
<keyword evidence="3" id="KW-0973">c-di-GMP</keyword>
<dbReference type="Gene3D" id="2.130.10.10">
    <property type="entry name" value="YVTN repeat-like/Quinoprotein amine dehydrogenase"/>
    <property type="match status" value="3"/>
</dbReference>
<dbReference type="Gene3D" id="3.30.70.270">
    <property type="match status" value="1"/>
</dbReference>
<dbReference type="InterPro" id="IPR052155">
    <property type="entry name" value="Biofilm_reg_signaling"/>
</dbReference>
<sequence>MIERCHYRLFLGLLSMLWTAWAGAAASPAPATLATERTYFFERAGRREDLAQNTVNAMLQDRAGFLWIGTQGGLHRYDGYEFLRFQHVPGRADSLPDSFITALAEDSNGRLYVGTNRRGLTYRAADSSSFQPVPERAQAGPGVASIQALSFAPGRGLWIGSAGGLELLEQNGQRKPWLLQNGGGPIPAIADLSLCANGDLLIASNAGLFRVAHGADVASRLAAAEVSFSSVLCTENGTVYAGSRGRVMRLTETQVETIWPAADAPAPPGVEIFDLVEDPMQRVWVAVRGKGLLILSRTGRMISVLRHNPRLPGSLPEDSVRQLMRDRMGLIWVGGDVHGFSRTDPRGAKFSYLFDPTLGDDEVANNNIRALLPEGDAGLWIGTEGAGLKHYDLSSREIRSHTEPLQRVLDGATSLRIFAIRRAPADPLLWIGSNRGLLHYQPESGTAELVSVRGLPATVPVNPDTRSLMFSRDRRLWLGTFDSGLLGFNPDKQQWQQYLNGHDDAHSLWHPMVLALHEDRLGRIWIGTLNGLNVLDPTSGQLLRIGKRGASGDLAGDLVRVIAETSDGAIWVGTHNGLNRTTNFQGENTDFERFTLADGLSNDTIYGIAEDLRGQIWVSTNGGISRIDPNKRIVQNFGLQDGLQALEFNGGAYTTLPDGRIAFGGTQGLNFFSSDANELSHFEPPMAITATQVGDQIAPMFAGGPIKALELLPGQSVLGLSFAAFDYIAPERNQFEYQVHGLDSGPVKLGNRHEITLTNLVPGNYQIEIRGSNHDHVFASQPLRVPVIVHPYWWQSFWFKSALGLLISGFLIAYAVRRRRLLREWESQSEQHRIQSERLSLALWASRDGFWDWDLRNKRMSISGPAEFAGLSGQAEISEEEWARLGVHQDDLGRVQQALVDHVDGRSDHYEAEYRVRVRDGRYVWIMARGRAVARDEHGKVIRVSGTFRDISEARERDRDQRIAREVIASMSEAVCVTDLEHRFASINPAFTRITGYGVDEVPNLTSDVLNSDQHPREFYHELRRNLLKNGHWSGELWQKRKDGEHFLAWLEMSEVRDAAGNRTHWVAVLTDITDRKRAEQELRYLANYDTLTGLPNRTLLAERLAHSLIRARRFGTYVALLFLDLDRFKHVNDSMGHAAGDRLLKAVAARIVTSVRESDTVARLGGDEFTVVLEDLHDPTEAEAVARKLLESFATPLDLDGRQEMIISPSIGISLYPDHGQVPTDLLKHADTAMYYAKERGRNTFQVYNDAMDAKARMRANMANQLHKALERGELSLVFQPKLNLVEQRITGAEALLRWKNPTLGVISPTEFIPVAEETGLIVPIGEWVIQQACQQLLRWTEAGLTLPTMAVNVSALQLFRGELAKRLREILDAMRVPAHRLELELTESMLMANPEQSIATLTQIKALGLRLAIDDFGTGYSSLAYLKRLPIDTLKIDKAFIADLTLDPDDEAITTTVIMMAHAMGLNVIAEGVETNEQMRYLADQNCDEVQGHLISAPMDADRMLQFLLDRVSRGTDLFR</sequence>
<dbReference type="InterPro" id="IPR013767">
    <property type="entry name" value="PAS_fold"/>
</dbReference>
<dbReference type="InterPro" id="IPR011110">
    <property type="entry name" value="Reg_prop"/>
</dbReference>
<evidence type="ECO:0000256" key="2">
    <source>
        <dbReference type="ARBA" id="ARBA00012282"/>
    </source>
</evidence>
<dbReference type="PANTHER" id="PTHR44757:SF2">
    <property type="entry name" value="BIOFILM ARCHITECTURE MAINTENANCE PROTEIN MBAA"/>
    <property type="match status" value="1"/>
</dbReference>
<dbReference type="GO" id="GO:0071111">
    <property type="term" value="F:cyclic-guanylate-specific phosphodiesterase activity"/>
    <property type="evidence" value="ECO:0007669"/>
    <property type="project" value="UniProtKB-EC"/>
</dbReference>
<dbReference type="KEGG" id="xba:C7S18_11000"/>
<dbReference type="Gene3D" id="3.20.20.450">
    <property type="entry name" value="EAL domain"/>
    <property type="match status" value="1"/>
</dbReference>
<feature type="chain" id="PRO_5015156998" description="cyclic-guanylate-specific phosphodiesterase" evidence="5">
    <location>
        <begin position="25"/>
        <end position="1522"/>
    </location>
</feature>
<dbReference type="SUPFAM" id="SSF55073">
    <property type="entry name" value="Nucleotide cyclase"/>
    <property type="match status" value="1"/>
</dbReference>
<dbReference type="InterPro" id="IPR000700">
    <property type="entry name" value="PAS-assoc_C"/>
</dbReference>
<comment type="cofactor">
    <cofactor evidence="1">
        <name>Mg(2+)</name>
        <dbReference type="ChEBI" id="CHEBI:18420"/>
    </cofactor>
</comment>
<protein>
    <recommendedName>
        <fullName evidence="2">cyclic-guanylate-specific phosphodiesterase</fullName>
        <ecNumber evidence="2">3.1.4.52</ecNumber>
    </recommendedName>
</protein>
<feature type="domain" description="GGDEF" evidence="9">
    <location>
        <begin position="1117"/>
        <end position="1251"/>
    </location>
</feature>
<reference evidence="10 11" key="1">
    <citation type="submission" date="2018-03" db="EMBL/GenBank/DDBJ databases">
        <title>Ahniella affigens gen. nov., sp. nov., a gammaproteobacterium isolated from sandy soil near a stream.</title>
        <authorList>
            <person name="Ko Y."/>
            <person name="Kim J.-H."/>
        </authorList>
    </citation>
    <scope>NUCLEOTIDE SEQUENCE [LARGE SCALE GENOMIC DNA]</scope>
    <source>
        <strain evidence="10 11">D13</strain>
    </source>
</reference>
<dbReference type="EMBL" id="CP027860">
    <property type="protein sequence ID" value="AVP97694.1"/>
    <property type="molecule type" value="Genomic_DNA"/>
</dbReference>
<evidence type="ECO:0000313" key="10">
    <source>
        <dbReference type="EMBL" id="AVP97694.1"/>
    </source>
</evidence>
<dbReference type="InterPro" id="IPR015943">
    <property type="entry name" value="WD40/YVTN_repeat-like_dom_sf"/>
</dbReference>
<dbReference type="InterPro" id="IPR001610">
    <property type="entry name" value="PAC"/>
</dbReference>
<dbReference type="FunFam" id="3.30.70.270:FF:000001">
    <property type="entry name" value="Diguanylate cyclase domain protein"/>
    <property type="match status" value="1"/>
</dbReference>
<dbReference type="PANTHER" id="PTHR44757">
    <property type="entry name" value="DIGUANYLATE CYCLASE DGCP"/>
    <property type="match status" value="1"/>
</dbReference>
<dbReference type="SMART" id="SM00086">
    <property type="entry name" value="PAC"/>
    <property type="match status" value="2"/>
</dbReference>
<evidence type="ECO:0000259" key="7">
    <source>
        <dbReference type="PROSITE" id="PS50113"/>
    </source>
</evidence>
<dbReference type="InterPro" id="IPR013655">
    <property type="entry name" value="PAS_fold_3"/>
</dbReference>
<feature type="domain" description="PAC" evidence="7">
    <location>
        <begin position="1033"/>
        <end position="1085"/>
    </location>
</feature>
<dbReference type="SUPFAM" id="SSF63829">
    <property type="entry name" value="Calcium-dependent phosphotriesterase"/>
    <property type="match status" value="3"/>
</dbReference>
<dbReference type="SMART" id="SM00267">
    <property type="entry name" value="GGDEF"/>
    <property type="match status" value="1"/>
</dbReference>
<feature type="signal peptide" evidence="5">
    <location>
        <begin position="1"/>
        <end position="24"/>
    </location>
</feature>
<dbReference type="Gene3D" id="2.60.40.10">
    <property type="entry name" value="Immunoglobulins"/>
    <property type="match status" value="1"/>
</dbReference>
<evidence type="ECO:0000256" key="4">
    <source>
        <dbReference type="ARBA" id="ARBA00051114"/>
    </source>
</evidence>
<dbReference type="SMART" id="SM00052">
    <property type="entry name" value="EAL"/>
    <property type="match status" value="1"/>
</dbReference>